<feature type="binding site" evidence="7">
    <location>
        <position position="226"/>
    </location>
    <ligand>
        <name>substrate</name>
    </ligand>
</feature>
<evidence type="ECO:0000256" key="5">
    <source>
        <dbReference type="PIRNR" id="PIRNR038994"/>
    </source>
</evidence>
<keyword evidence="4 5" id="KW-0119">Carbohydrate metabolism</keyword>
<comment type="caution">
    <text evidence="10">The sequence shown here is derived from an EMBL/GenBank/DDBJ whole genome shotgun (WGS) entry which is preliminary data.</text>
</comment>
<evidence type="ECO:0000313" key="10">
    <source>
        <dbReference type="EMBL" id="RWR51187.1"/>
    </source>
</evidence>
<organism evidence="10 11">
    <name type="scientific">Paenirhodobacter huangdaonensis</name>
    <dbReference type="NCBI Taxonomy" id="2501515"/>
    <lineage>
        <taxon>Bacteria</taxon>
        <taxon>Pseudomonadati</taxon>
        <taxon>Pseudomonadota</taxon>
        <taxon>Alphaproteobacteria</taxon>
        <taxon>Rhodobacterales</taxon>
        <taxon>Rhodobacter group</taxon>
        <taxon>Paenirhodobacter</taxon>
    </lineage>
</organism>
<feature type="domain" description="Amidohydrolase-related" evidence="9">
    <location>
        <begin position="52"/>
        <end position="360"/>
    </location>
</feature>
<dbReference type="PANTHER" id="PTHR11113">
    <property type="entry name" value="N-ACETYLGLUCOSAMINE-6-PHOSPHATE DEACETYLASE"/>
    <property type="match status" value="1"/>
</dbReference>
<evidence type="ECO:0000256" key="1">
    <source>
        <dbReference type="ARBA" id="ARBA00010716"/>
    </source>
</evidence>
<dbReference type="InterPro" id="IPR006680">
    <property type="entry name" value="Amidohydro-rel"/>
</dbReference>
<evidence type="ECO:0000256" key="7">
    <source>
        <dbReference type="PIRSR" id="PIRSR038994-2"/>
    </source>
</evidence>
<evidence type="ECO:0000256" key="6">
    <source>
        <dbReference type="PIRSR" id="PIRSR038994-1"/>
    </source>
</evidence>
<protein>
    <submittedName>
        <fullName evidence="10">N-acetylglucosamine-6-phosphate deacetylase</fullName>
        <ecNumber evidence="10">3.5.1.25</ecNumber>
    </submittedName>
</protein>
<evidence type="ECO:0000259" key="9">
    <source>
        <dbReference type="Pfam" id="PF01979"/>
    </source>
</evidence>
<feature type="binding site" evidence="8">
    <location>
        <position position="215"/>
    </location>
    <ligand>
        <name>Zn(2+)</name>
        <dbReference type="ChEBI" id="CHEBI:29105"/>
    </ligand>
</feature>
<keyword evidence="3 5" id="KW-0378">Hydrolase</keyword>
<feature type="binding site" evidence="8">
    <location>
        <position position="194"/>
    </location>
    <ligand>
        <name>Zn(2+)</name>
        <dbReference type="ChEBI" id="CHEBI:29105"/>
    </ligand>
</feature>
<dbReference type="SUPFAM" id="SSF51338">
    <property type="entry name" value="Composite domain of metallo-dependent hydrolases"/>
    <property type="match status" value="1"/>
</dbReference>
<sequence length="382" mass="38909">MDRLIFTGARIFDGTRFHNGAALVTEGGRVAAILPEAEAPEGRRVALSGGTLAPGLIDLQVNGGGGVMLDGTATVETIATICDAHARLGTTGLLPTLITDTAAATRTVLAAGIAAAARVPGFLGLHLEGPHLDPKRPGCHPPQCIRPLTQDDIDILTEAKTGLPALVVTLAPASATPDQIAQLAAAGILVSLGHAEASFAEAQAAHAAGARMVTHLFNAMSQLGSREPGLVGAALSLPFAAGLIADGIHVSPETLSLALRLAGERLFLVTDAMAVAGTEAQEFTLAGRRILRREGALRLENGTLAGADLTLPEAIRLCITRLGLTPEAALTMATARPAALIGAPAGRIAPGLAADLVHLTADWRLAGTWRGGVPVQAKSSTE</sequence>
<feature type="active site" description="Proton donor/acceptor" evidence="6">
    <location>
        <position position="271"/>
    </location>
</feature>
<proteinExistence type="inferred from homology"/>
<dbReference type="GO" id="GO:0046872">
    <property type="term" value="F:metal ion binding"/>
    <property type="evidence" value="ECO:0007669"/>
    <property type="project" value="UniProtKB-KW"/>
</dbReference>
<evidence type="ECO:0000256" key="2">
    <source>
        <dbReference type="ARBA" id="ARBA00022723"/>
    </source>
</evidence>
<dbReference type="AlphaFoldDB" id="A0A3S3LYG1"/>
<evidence type="ECO:0000256" key="3">
    <source>
        <dbReference type="ARBA" id="ARBA00022801"/>
    </source>
</evidence>
<dbReference type="RefSeq" id="WP_128156762.1">
    <property type="nucleotide sequence ID" value="NZ_JBHSOM010000030.1"/>
</dbReference>
<gene>
    <name evidence="10" type="primary">nagA</name>
    <name evidence="10" type="ORF">EOW66_13010</name>
</gene>
<evidence type="ECO:0000256" key="8">
    <source>
        <dbReference type="PIRSR" id="PIRSR038994-3"/>
    </source>
</evidence>
<dbReference type="InterPro" id="IPR011059">
    <property type="entry name" value="Metal-dep_hydrolase_composite"/>
</dbReference>
<comment type="similarity">
    <text evidence="1 5">Belongs to the metallo-dependent hydrolases superfamily. NagA family.</text>
</comment>
<dbReference type="PANTHER" id="PTHR11113:SF14">
    <property type="entry name" value="N-ACETYLGLUCOSAMINE-6-PHOSPHATE DEACETYLASE"/>
    <property type="match status" value="1"/>
</dbReference>
<feature type="binding site" evidence="7">
    <location>
        <begin position="304"/>
        <end position="306"/>
    </location>
    <ligand>
        <name>substrate</name>
    </ligand>
</feature>
<feature type="binding site" evidence="8">
    <location>
        <position position="128"/>
    </location>
    <ligand>
        <name>Zn(2+)</name>
        <dbReference type="ChEBI" id="CHEBI:29105"/>
    </ligand>
</feature>
<dbReference type="Proteomes" id="UP000288071">
    <property type="component" value="Unassembled WGS sequence"/>
</dbReference>
<feature type="binding site" evidence="7">
    <location>
        <position position="249"/>
    </location>
    <ligand>
        <name>substrate</name>
    </ligand>
</feature>
<dbReference type="GO" id="GO:0006046">
    <property type="term" value="P:N-acetylglucosamine catabolic process"/>
    <property type="evidence" value="ECO:0007669"/>
    <property type="project" value="TreeGrafter"/>
</dbReference>
<dbReference type="NCBIfam" id="TIGR00221">
    <property type="entry name" value="nagA"/>
    <property type="match status" value="1"/>
</dbReference>
<reference evidence="10 11" key="2">
    <citation type="submission" date="2019-01" db="EMBL/GenBank/DDBJ databases">
        <title>Sinorhodobacter populi sp. nov. isolated from the symptomatic bark tissue of Populus euramericana canker.</title>
        <authorList>
            <person name="Xu G."/>
        </authorList>
    </citation>
    <scope>NUCLEOTIDE SEQUENCE [LARGE SCALE GENOMIC DNA]</scope>
    <source>
        <strain evidence="10 11">CGMCC 1.12963</strain>
    </source>
</reference>
<dbReference type="Gene3D" id="2.30.40.10">
    <property type="entry name" value="Urease, subunit C, domain 1"/>
    <property type="match status" value="1"/>
</dbReference>
<dbReference type="Pfam" id="PF01979">
    <property type="entry name" value="Amidohydro_1"/>
    <property type="match status" value="1"/>
</dbReference>
<evidence type="ECO:0000313" key="11">
    <source>
        <dbReference type="Proteomes" id="UP000288071"/>
    </source>
</evidence>
<accession>A0A3S3LYG1</accession>
<dbReference type="EMBL" id="SAVA01000007">
    <property type="protein sequence ID" value="RWR51187.1"/>
    <property type="molecule type" value="Genomic_DNA"/>
</dbReference>
<dbReference type="SUPFAM" id="SSF51556">
    <property type="entry name" value="Metallo-dependent hydrolases"/>
    <property type="match status" value="1"/>
</dbReference>
<feature type="binding site" evidence="7">
    <location>
        <position position="139"/>
    </location>
    <ligand>
        <name>substrate</name>
    </ligand>
</feature>
<comment type="cofactor">
    <cofactor evidence="8">
        <name>a divalent metal cation</name>
        <dbReference type="ChEBI" id="CHEBI:60240"/>
    </cofactor>
    <text evidence="8">Binds 1 divalent metal cation per subunit.</text>
</comment>
<reference evidence="11" key="1">
    <citation type="submission" date="2019-01" db="EMBL/GenBank/DDBJ databases">
        <title>Sinorhodobacter populi sp. nov. isolated from the symptomatic bark tissue of Populus euramericana canker.</title>
        <authorList>
            <person name="Li Y."/>
        </authorList>
    </citation>
    <scope>NUCLEOTIDE SEQUENCE [LARGE SCALE GENOMIC DNA]</scope>
    <source>
        <strain evidence="11">CGMCC 1.12963</strain>
    </source>
</reference>
<dbReference type="InterPro" id="IPR032466">
    <property type="entry name" value="Metal_Hydrolase"/>
</dbReference>
<dbReference type="PIRSF" id="PIRSF038994">
    <property type="entry name" value="NagA"/>
    <property type="match status" value="1"/>
</dbReference>
<evidence type="ECO:0000256" key="4">
    <source>
        <dbReference type="ARBA" id="ARBA00023277"/>
    </source>
</evidence>
<dbReference type="GO" id="GO:0008448">
    <property type="term" value="F:N-acetylglucosamine-6-phosphate deacetylase activity"/>
    <property type="evidence" value="ECO:0007669"/>
    <property type="project" value="UniProtKB-EC"/>
</dbReference>
<dbReference type="EC" id="3.5.1.25" evidence="10"/>
<keyword evidence="11" id="KW-1185">Reference proteome</keyword>
<feature type="binding site" evidence="7">
    <location>
        <begin position="218"/>
        <end position="219"/>
    </location>
    <ligand>
        <name>substrate</name>
    </ligand>
</feature>
<dbReference type="Gene3D" id="3.20.20.140">
    <property type="entry name" value="Metal-dependent hydrolases"/>
    <property type="match status" value="1"/>
</dbReference>
<name>A0A3S3LYG1_9RHOB</name>
<keyword evidence="2 8" id="KW-0479">Metal-binding</keyword>
<dbReference type="InterPro" id="IPR003764">
    <property type="entry name" value="GlcNAc_6-P_deAcase"/>
</dbReference>